<dbReference type="SUPFAM" id="SSF103515">
    <property type="entry name" value="Autotransporter"/>
    <property type="match status" value="1"/>
</dbReference>
<dbReference type="PRINTS" id="PR01484">
    <property type="entry name" value="PRTACTNFAMLY"/>
</dbReference>
<organism evidence="2 3">
    <name type="scientific">Sutterella wadsworthensis HGA0223</name>
    <dbReference type="NCBI Taxonomy" id="1203554"/>
    <lineage>
        <taxon>Bacteria</taxon>
        <taxon>Pseudomonadati</taxon>
        <taxon>Pseudomonadota</taxon>
        <taxon>Betaproteobacteria</taxon>
        <taxon>Burkholderiales</taxon>
        <taxon>Sutterellaceae</taxon>
        <taxon>Sutterella</taxon>
    </lineage>
</organism>
<dbReference type="NCBIfam" id="TIGR01414">
    <property type="entry name" value="autotrans_barl"/>
    <property type="match status" value="1"/>
</dbReference>
<reference evidence="2 3" key="1">
    <citation type="submission" date="2013-04" db="EMBL/GenBank/DDBJ databases">
        <title>The Genome Sequence of Sutterella wadsworthensis HGA0223.</title>
        <authorList>
            <consortium name="The Broad Institute Genomics Platform"/>
            <person name="Earl A."/>
            <person name="Ward D."/>
            <person name="Feldgarden M."/>
            <person name="Gevers D."/>
            <person name="Schmidt T.M."/>
            <person name="Dover J."/>
            <person name="Dai D."/>
            <person name="Walker B."/>
            <person name="Young S."/>
            <person name="Zeng Q."/>
            <person name="Gargeya S."/>
            <person name="Fitzgerald M."/>
            <person name="Haas B."/>
            <person name="Abouelleil A."/>
            <person name="Allen A.W."/>
            <person name="Alvarado L."/>
            <person name="Arachchi H.M."/>
            <person name="Berlin A.M."/>
            <person name="Chapman S.B."/>
            <person name="Gainer-Dewar J."/>
            <person name="Goldberg J."/>
            <person name="Griggs A."/>
            <person name="Gujja S."/>
            <person name="Hansen M."/>
            <person name="Howarth C."/>
            <person name="Imamovic A."/>
            <person name="Ireland A."/>
            <person name="Larimer J."/>
            <person name="McCowan C."/>
            <person name="Murphy C."/>
            <person name="Pearson M."/>
            <person name="Poon T.W."/>
            <person name="Priest M."/>
            <person name="Roberts A."/>
            <person name="Saif S."/>
            <person name="Shea T."/>
            <person name="Sisk P."/>
            <person name="Sykes S."/>
            <person name="Wortman J."/>
            <person name="Nusbaum C."/>
            <person name="Birren B."/>
        </authorList>
    </citation>
    <scope>NUCLEOTIDE SEQUENCE [LARGE SCALE GENOMIC DNA]</scope>
    <source>
        <strain evidence="2 3">HGA0223</strain>
    </source>
</reference>
<dbReference type="AlphaFoldDB" id="S3BJM9"/>
<protein>
    <submittedName>
        <fullName evidence="2">Outer membrane autotransporter barrel domain-containing protein</fullName>
    </submittedName>
</protein>
<sequence>MSQPTSNDGGKFNSSVDIEAKGDLVIESDGAAVLAGLLQPKLDSQSTSVKINATNVSISSNKDVAVEIYDTDHQWNPDSPRAGDAAIRIDAVKKLDLSGVYGIYQLRNGAKSPVGSTSTFTAGEEISIKGTAVGIRATNDSGVDSPNNLNIYAPKIGVTGGSMPAIMADAGANLQFAGDEQGTKNTNVTLSGNKDAVQTVESSTVGFTNATVNVVKGNINSNGKSESKGALELNNSNVEMNDGNFQANTLTGTGNSSIILNDANSTVTVTDNRKKDLVIAAGGALNDTFNTPEEATAALKKATTITNNENAGGSNSFAGQSGALSDTWTADNDGNITSRTTNQSLDAFGNYNAMTLVQWRNEVNHISQRLGDVRDSSTTIGAWARVYGYDSSYDDNVSIDFKANSIQAGGDYRINNTWLVGGAFSYTDGEGKFSNGSADSDGYSLAAYLSGFFDCGAYVDFVGRIGRLSTDITAYSDASEFKGSYNNTTFGLSAEVGYHWKLNDTFYVEPQAELAYGFVKGDDFTGANYVRVEQDDFQTLVGRLGARIGASFADGAGTVYAHASVNHDFLGDADYTASLGSVSRDLSVDIGGTWVSYGIGAQFNTSKNLNFYGTLERANGSEYQEDYRYSVGMSYRF</sequence>
<evidence type="ECO:0000313" key="2">
    <source>
        <dbReference type="EMBL" id="EPD99580.1"/>
    </source>
</evidence>
<dbReference type="STRING" id="1203554.HMPREF1476_01036"/>
<comment type="caution">
    <text evidence="2">The sequence shown here is derived from an EMBL/GenBank/DDBJ whole genome shotgun (WGS) entry which is preliminary data.</text>
</comment>
<name>S3BJM9_9BURK</name>
<dbReference type="PATRIC" id="fig|1203554.3.peg.1061"/>
<dbReference type="InterPro" id="IPR051551">
    <property type="entry name" value="Autotransporter_adhesion"/>
</dbReference>
<dbReference type="Pfam" id="PF03797">
    <property type="entry name" value="Autotransporter"/>
    <property type="match status" value="1"/>
</dbReference>
<dbReference type="InterPro" id="IPR005546">
    <property type="entry name" value="Autotransporte_beta"/>
</dbReference>
<evidence type="ECO:0000313" key="3">
    <source>
        <dbReference type="Proteomes" id="UP000014400"/>
    </source>
</evidence>
<dbReference type="PANTHER" id="PTHR35037:SF3">
    <property type="entry name" value="C-TERMINAL REGION OF AIDA-LIKE PROTEIN"/>
    <property type="match status" value="1"/>
</dbReference>
<gene>
    <name evidence="2" type="ORF">HMPREF1476_01036</name>
</gene>
<dbReference type="PANTHER" id="PTHR35037">
    <property type="entry name" value="C-TERMINAL REGION OF AIDA-LIKE PROTEIN"/>
    <property type="match status" value="1"/>
</dbReference>
<dbReference type="InterPro" id="IPR003991">
    <property type="entry name" value="Pertactin_virulence_factor"/>
</dbReference>
<dbReference type="GO" id="GO:0019867">
    <property type="term" value="C:outer membrane"/>
    <property type="evidence" value="ECO:0007669"/>
    <property type="project" value="InterPro"/>
</dbReference>
<keyword evidence="3" id="KW-1185">Reference proteome</keyword>
<dbReference type="InterPro" id="IPR006315">
    <property type="entry name" value="OM_autotransptr_brl_dom"/>
</dbReference>
<proteinExistence type="predicted"/>
<dbReference type="EMBL" id="ATCF01000015">
    <property type="protein sequence ID" value="EPD99580.1"/>
    <property type="molecule type" value="Genomic_DNA"/>
</dbReference>
<dbReference type="HOGENOM" id="CLU_429549_0_0_4"/>
<dbReference type="eggNOG" id="COG3468">
    <property type="taxonomic scope" value="Bacteria"/>
</dbReference>
<accession>S3BJM9</accession>
<dbReference type="Proteomes" id="UP000014400">
    <property type="component" value="Unassembled WGS sequence"/>
</dbReference>
<dbReference type="InterPro" id="IPR036709">
    <property type="entry name" value="Autotransporte_beta_dom_sf"/>
</dbReference>
<feature type="domain" description="Autotransporter" evidence="1">
    <location>
        <begin position="375"/>
        <end position="637"/>
    </location>
</feature>
<dbReference type="Gene3D" id="2.40.128.130">
    <property type="entry name" value="Autotransporter beta-domain"/>
    <property type="match status" value="1"/>
</dbReference>
<evidence type="ECO:0000259" key="1">
    <source>
        <dbReference type="PROSITE" id="PS51208"/>
    </source>
</evidence>
<dbReference type="PROSITE" id="PS51208">
    <property type="entry name" value="AUTOTRANSPORTER"/>
    <property type="match status" value="1"/>
</dbReference>
<dbReference type="SMART" id="SM00869">
    <property type="entry name" value="Autotransporter"/>
    <property type="match status" value="1"/>
</dbReference>